<keyword evidence="1" id="KW-1133">Transmembrane helix</keyword>
<evidence type="ECO:0000313" key="2">
    <source>
        <dbReference type="EMBL" id="PLZ91668.1"/>
    </source>
</evidence>
<keyword evidence="1" id="KW-0472">Membrane</keyword>
<name>A0A2N6K5C8_FISMU</name>
<dbReference type="AlphaFoldDB" id="A0A2N6K5C8"/>
<accession>A0A2N6K5C8</accession>
<gene>
    <name evidence="2" type="ORF">CEN44_08045</name>
</gene>
<dbReference type="PANTHER" id="PTHR35733:SF1">
    <property type="entry name" value="OS02G0307800 PROTEIN"/>
    <property type="match status" value="1"/>
</dbReference>
<keyword evidence="1" id="KW-0812">Transmembrane</keyword>
<evidence type="ECO:0000313" key="3">
    <source>
        <dbReference type="Proteomes" id="UP000235036"/>
    </source>
</evidence>
<dbReference type="RefSeq" id="WP_016867094.1">
    <property type="nucleotide sequence ID" value="NZ_CAWNVR010000244.1"/>
</dbReference>
<feature type="transmembrane region" description="Helical" evidence="1">
    <location>
        <begin position="20"/>
        <end position="45"/>
    </location>
</feature>
<dbReference type="Proteomes" id="UP000235036">
    <property type="component" value="Unassembled WGS sequence"/>
</dbReference>
<feature type="transmembrane region" description="Helical" evidence="1">
    <location>
        <begin position="65"/>
        <end position="93"/>
    </location>
</feature>
<comment type="caution">
    <text evidence="2">The sequence shown here is derived from an EMBL/GenBank/DDBJ whole genome shotgun (WGS) entry which is preliminary data.</text>
</comment>
<proteinExistence type="predicted"/>
<dbReference type="Pfam" id="PF11282">
    <property type="entry name" value="DUF3082"/>
    <property type="match status" value="1"/>
</dbReference>
<protein>
    <submittedName>
        <fullName evidence="2">DUF3082 domain-containing protein</fullName>
    </submittedName>
</protein>
<sequence>MSEPEETQTQAKATPLRSLIGAVISGALAFAAYSLMSAIATSFAAKPLHSDNVIVLRISSAVRTLVLGIAALGSGVFAIVAIGLVALAIQLFFQQLAKRES</sequence>
<keyword evidence="3" id="KW-1185">Reference proteome</keyword>
<organism evidence="2 3">
    <name type="scientific">Fischerella muscicola CCMEE 5323</name>
    <dbReference type="NCBI Taxonomy" id="2019572"/>
    <lineage>
        <taxon>Bacteria</taxon>
        <taxon>Bacillati</taxon>
        <taxon>Cyanobacteriota</taxon>
        <taxon>Cyanophyceae</taxon>
        <taxon>Nostocales</taxon>
        <taxon>Hapalosiphonaceae</taxon>
        <taxon>Fischerella</taxon>
    </lineage>
</organism>
<reference evidence="2 3" key="1">
    <citation type="submission" date="2017-08" db="EMBL/GenBank/DDBJ databases">
        <title>Genomes of Fischerella (Mastigocladus) sp. strains.</title>
        <authorList>
            <person name="Miller S.R."/>
        </authorList>
    </citation>
    <scope>NUCLEOTIDE SEQUENCE [LARGE SCALE GENOMIC DNA]</scope>
    <source>
        <strain evidence="2 3">CCMEE 5323</strain>
    </source>
</reference>
<dbReference type="EMBL" id="NRQW01000160">
    <property type="protein sequence ID" value="PLZ91668.1"/>
    <property type="molecule type" value="Genomic_DNA"/>
</dbReference>
<dbReference type="InterPro" id="IPR021434">
    <property type="entry name" value="DUF3082"/>
</dbReference>
<evidence type="ECO:0000256" key="1">
    <source>
        <dbReference type="SAM" id="Phobius"/>
    </source>
</evidence>
<dbReference type="PANTHER" id="PTHR35733">
    <property type="entry name" value="OS02G0307800 PROTEIN"/>
    <property type="match status" value="1"/>
</dbReference>